<dbReference type="GO" id="GO:0005886">
    <property type="term" value="C:plasma membrane"/>
    <property type="evidence" value="ECO:0007669"/>
    <property type="project" value="UniProtKB-SubCell"/>
</dbReference>
<evidence type="ECO:0000256" key="8">
    <source>
        <dbReference type="ARBA" id="ARBA00023136"/>
    </source>
</evidence>
<dbReference type="InterPro" id="IPR000014">
    <property type="entry name" value="PAS"/>
</dbReference>
<feature type="transmembrane region" description="Helical" evidence="12">
    <location>
        <begin position="174"/>
        <end position="194"/>
    </location>
</feature>
<evidence type="ECO:0000256" key="4">
    <source>
        <dbReference type="ARBA" id="ARBA00022500"/>
    </source>
</evidence>
<sequence length="521" mass="55826">MRINMPLSGRETRFPANQRLISSTDAKGLITSCNDEFVAVSGFSREQLLGSPHNLVRHPEMPAQVFAQMWEYLKAGKSWMGIVKNRCHNGDHYWVNAYVTPILEQGRVVGYESVRVKPDADQVRRASALYSRLNQGRAASSLGERLGVLARFLLLPLLGALLGPWLFIEGYAGLGIALVILLSLGQTIATMGFVKRALLRVALAAPKAFASELVARTYTDDTGAVSRLQLALLSEGARIRTALGLLGDYATRTASQASQNGQLVHQAELALQAQRVETDMAATAMQQMAASINQVAVHVQQTAAEARQVNQLSLDGTRQAQQSRKVVEKLAHTVDDISTSVAGLAGEAQSIQQAANMIRAIAEQTNLLALNAAIEAARAGEQGRGFAVVADEVRALASKTQESTETIQGIIASLQTVAGQAVQIARQGSEEARAGVARVVETEQALDGITAAVERIHQMAEQMASAAEQQNLVAEDVSRQISTISMASEQNAEITTRSAHLGSELEATAHALHALVARFDS</sequence>
<dbReference type="GO" id="GO:0007165">
    <property type="term" value="P:signal transduction"/>
    <property type="evidence" value="ECO:0007669"/>
    <property type="project" value="UniProtKB-KW"/>
</dbReference>
<evidence type="ECO:0000256" key="12">
    <source>
        <dbReference type="SAM" id="Phobius"/>
    </source>
</evidence>
<name>A0A6M8FHT5_9GAMM</name>
<dbReference type="PROSITE" id="PS50112">
    <property type="entry name" value="PAS"/>
    <property type="match status" value="1"/>
</dbReference>
<dbReference type="SMART" id="SM00283">
    <property type="entry name" value="MA"/>
    <property type="match status" value="1"/>
</dbReference>
<keyword evidence="6 12" id="KW-0812">Transmembrane</keyword>
<feature type="domain" description="Methyl-accepting transducer" evidence="13">
    <location>
        <begin position="249"/>
        <end position="485"/>
    </location>
</feature>
<dbReference type="PRINTS" id="PR00260">
    <property type="entry name" value="CHEMTRNSDUCR"/>
</dbReference>
<dbReference type="Gene3D" id="3.30.450.20">
    <property type="entry name" value="PAS domain"/>
    <property type="match status" value="1"/>
</dbReference>
<dbReference type="InterPro" id="IPR004090">
    <property type="entry name" value="Chemotax_Me-accpt_rcpt"/>
</dbReference>
<dbReference type="CDD" id="cd11386">
    <property type="entry name" value="MCP_signal"/>
    <property type="match status" value="1"/>
</dbReference>
<comment type="subcellular location">
    <subcellularLocation>
        <location evidence="1">Cell inner membrane</location>
        <topology evidence="1">Multi-pass membrane protein</topology>
    </subcellularLocation>
</comment>
<keyword evidence="2" id="KW-1003">Cell membrane</keyword>
<dbReference type="InterPro" id="IPR035965">
    <property type="entry name" value="PAS-like_dom_sf"/>
</dbReference>
<protein>
    <submittedName>
        <fullName evidence="15">Methyl-accepting chemotaxis protein</fullName>
    </submittedName>
</protein>
<dbReference type="InterPro" id="IPR013655">
    <property type="entry name" value="PAS_fold_3"/>
</dbReference>
<evidence type="ECO:0000256" key="10">
    <source>
        <dbReference type="ARBA" id="ARBA00029447"/>
    </source>
</evidence>
<proteinExistence type="inferred from homology"/>
<dbReference type="InterPro" id="IPR004089">
    <property type="entry name" value="MCPsignal_dom"/>
</dbReference>
<dbReference type="EMBL" id="CP053697">
    <property type="protein sequence ID" value="QKE63519.1"/>
    <property type="molecule type" value="Genomic_DNA"/>
</dbReference>
<evidence type="ECO:0000256" key="3">
    <source>
        <dbReference type="ARBA" id="ARBA00022481"/>
    </source>
</evidence>
<feature type="domain" description="PAS" evidence="14">
    <location>
        <begin position="25"/>
        <end position="76"/>
    </location>
</feature>
<evidence type="ECO:0000259" key="14">
    <source>
        <dbReference type="PROSITE" id="PS50112"/>
    </source>
</evidence>
<dbReference type="PANTHER" id="PTHR32089:SF74">
    <property type="entry name" value="METHYL-ACCEPTING CHEMOTAXIS PROTEIN AER"/>
    <property type="match status" value="1"/>
</dbReference>
<dbReference type="PROSITE" id="PS50111">
    <property type="entry name" value="CHEMOTAXIS_TRANSDUC_2"/>
    <property type="match status" value="1"/>
</dbReference>
<evidence type="ECO:0000256" key="5">
    <source>
        <dbReference type="ARBA" id="ARBA00022519"/>
    </source>
</evidence>
<evidence type="ECO:0000256" key="2">
    <source>
        <dbReference type="ARBA" id="ARBA00022475"/>
    </source>
</evidence>
<dbReference type="RefSeq" id="WP_173207156.1">
    <property type="nucleotide sequence ID" value="NZ_CP053697.2"/>
</dbReference>
<dbReference type="CDD" id="cd00130">
    <property type="entry name" value="PAS"/>
    <property type="match status" value="1"/>
</dbReference>
<evidence type="ECO:0000256" key="6">
    <source>
        <dbReference type="ARBA" id="ARBA00022692"/>
    </source>
</evidence>
<dbReference type="GO" id="GO:0052131">
    <property type="term" value="P:positive aerotaxis"/>
    <property type="evidence" value="ECO:0007669"/>
    <property type="project" value="UniProtKB-ARBA"/>
</dbReference>
<keyword evidence="16" id="KW-1185">Reference proteome</keyword>
<dbReference type="FunFam" id="1.10.287.950:FF:000001">
    <property type="entry name" value="Methyl-accepting chemotaxis sensory transducer"/>
    <property type="match status" value="1"/>
</dbReference>
<evidence type="ECO:0000313" key="16">
    <source>
        <dbReference type="Proteomes" id="UP000501379"/>
    </source>
</evidence>
<gene>
    <name evidence="15" type="ORF">HNE05_09155</name>
</gene>
<dbReference type="Pfam" id="PF00015">
    <property type="entry name" value="MCPsignal"/>
    <property type="match status" value="1"/>
</dbReference>
<organism evidence="15 16">
    <name type="scientific">Aquipseudomonas campi</name>
    <dbReference type="NCBI Taxonomy" id="2731681"/>
    <lineage>
        <taxon>Bacteria</taxon>
        <taxon>Pseudomonadati</taxon>
        <taxon>Pseudomonadota</taxon>
        <taxon>Gammaproteobacteria</taxon>
        <taxon>Pseudomonadales</taxon>
        <taxon>Pseudomonadaceae</taxon>
        <taxon>Aquipseudomonas</taxon>
    </lineage>
</organism>
<dbReference type="FunFam" id="3.30.450.20:FF:000046">
    <property type="entry name" value="Aerotaxis sensor receptor"/>
    <property type="match status" value="1"/>
</dbReference>
<evidence type="ECO:0000256" key="1">
    <source>
        <dbReference type="ARBA" id="ARBA00004429"/>
    </source>
</evidence>
<accession>A0A6M8FHT5</accession>
<evidence type="ECO:0000256" key="11">
    <source>
        <dbReference type="PROSITE-ProRule" id="PRU00284"/>
    </source>
</evidence>
<dbReference type="Pfam" id="PF08447">
    <property type="entry name" value="PAS_3"/>
    <property type="match status" value="1"/>
</dbReference>
<feature type="transmembrane region" description="Helical" evidence="12">
    <location>
        <begin position="148"/>
        <end position="168"/>
    </location>
</feature>
<comment type="similarity">
    <text evidence="10">Belongs to the methyl-accepting chemotaxis (MCP) protein family.</text>
</comment>
<evidence type="ECO:0000256" key="9">
    <source>
        <dbReference type="ARBA" id="ARBA00023224"/>
    </source>
</evidence>
<evidence type="ECO:0000313" key="15">
    <source>
        <dbReference type="EMBL" id="QKE63519.1"/>
    </source>
</evidence>
<dbReference type="PANTHER" id="PTHR32089">
    <property type="entry name" value="METHYL-ACCEPTING CHEMOTAXIS PROTEIN MCPB"/>
    <property type="match status" value="1"/>
</dbReference>
<keyword evidence="7 12" id="KW-1133">Transmembrane helix</keyword>
<keyword evidence="8 12" id="KW-0472">Membrane</keyword>
<reference evidence="15" key="1">
    <citation type="submission" date="2020-07" db="EMBL/GenBank/DDBJ databases">
        <title>Nitrate ammonifying Pseudomonas campi sp. nov. isolated from German agricultural grassland.</title>
        <authorList>
            <person name="Timsy T."/>
            <person name="Ulrich A."/>
            <person name="Spanner T."/>
            <person name="Foesel B."/>
            <person name="Kolb S."/>
            <person name="Horn M.A."/>
            <person name="Behrendt U."/>
        </authorList>
    </citation>
    <scope>NUCLEOTIDE SEQUENCE</scope>
    <source>
        <strain evidence="15">S1-A32-2</strain>
    </source>
</reference>
<evidence type="ECO:0000256" key="7">
    <source>
        <dbReference type="ARBA" id="ARBA00022989"/>
    </source>
</evidence>
<keyword evidence="9 11" id="KW-0807">Transducer</keyword>
<evidence type="ECO:0000259" key="13">
    <source>
        <dbReference type="PROSITE" id="PS50111"/>
    </source>
</evidence>
<dbReference type="SUPFAM" id="SSF55785">
    <property type="entry name" value="PYP-like sensor domain (PAS domain)"/>
    <property type="match status" value="1"/>
</dbReference>
<keyword evidence="5" id="KW-0997">Cell inner membrane</keyword>
<dbReference type="Proteomes" id="UP000501379">
    <property type="component" value="Chromosome"/>
</dbReference>
<dbReference type="NCBIfam" id="TIGR00229">
    <property type="entry name" value="sensory_box"/>
    <property type="match status" value="1"/>
</dbReference>
<dbReference type="SUPFAM" id="SSF58104">
    <property type="entry name" value="Methyl-accepting chemotaxis protein (MCP) signaling domain"/>
    <property type="match status" value="1"/>
</dbReference>
<dbReference type="AlphaFoldDB" id="A0A6M8FHT5"/>
<dbReference type="GO" id="GO:0004888">
    <property type="term" value="F:transmembrane signaling receptor activity"/>
    <property type="evidence" value="ECO:0007669"/>
    <property type="project" value="InterPro"/>
</dbReference>
<keyword evidence="3" id="KW-0488">Methylation</keyword>
<dbReference type="KEGG" id="pcam:HNE05_09155"/>
<keyword evidence="4" id="KW-0145">Chemotaxis</keyword>
<dbReference type="Gene3D" id="1.10.287.950">
    <property type="entry name" value="Methyl-accepting chemotaxis protein"/>
    <property type="match status" value="1"/>
</dbReference>